<sequence>MRFSMCKSGAGSFQRVRVAFVALCFAVFSLSRKEPVRSTYNLRKRSQFVVYKKLSRRDTSNAANEGSRSSQEDVGEPLFLTPLIEAGKFEEALQKSRVGKIGDVPDVTSYSGFITVDKELGSNLFFWFFPATENPESAPVSVWLQGGPGTSSLEGLFVEHGPYFIDENGDPQIRDITWTRTMSMLYIDNPAGTGFSFTESEDGYATNQEDVSRDMLELLQQFFTLFSNYSSNDFYLSGESYGGKFVPCIGAALHESKDKLRVPINFKGIAIGNGMTDPITMLLYGDFLYYIGLMDQGQARHMQKECDRAASLIREEDYLEASLLTTSLILGTVAGESTYFGNVTGYKYCYNYLRTEKPESHERYLTFVDTPVVRKAIHVGQRPFDNEGTNVAVHFAADLMKSAKEQLTLLVENYKVLVYNGHLDIIVPYTATQTLVDSLQWSGSEEWSNAERKIWRSHDGQRIHGYAKNAKNCTLVLVRDGGHILPYDQPEAAYDMITRFINEVPFSE</sequence>
<keyword evidence="2" id="KW-1185">Reference proteome</keyword>
<name>A0ACB8CLK8_DERSI</name>
<accession>A0ACB8CLK8</accession>
<organism evidence="1 2">
    <name type="scientific">Dermacentor silvarum</name>
    <name type="common">Tick</name>
    <dbReference type="NCBI Taxonomy" id="543639"/>
    <lineage>
        <taxon>Eukaryota</taxon>
        <taxon>Metazoa</taxon>
        <taxon>Ecdysozoa</taxon>
        <taxon>Arthropoda</taxon>
        <taxon>Chelicerata</taxon>
        <taxon>Arachnida</taxon>
        <taxon>Acari</taxon>
        <taxon>Parasitiformes</taxon>
        <taxon>Ixodida</taxon>
        <taxon>Ixodoidea</taxon>
        <taxon>Ixodidae</taxon>
        <taxon>Rhipicephalinae</taxon>
        <taxon>Dermacentor</taxon>
    </lineage>
</organism>
<gene>
    <name evidence="1" type="ORF">HPB49_016656</name>
</gene>
<reference evidence="1" key="1">
    <citation type="submission" date="2020-05" db="EMBL/GenBank/DDBJ databases">
        <title>Large-scale comparative analyses of tick genomes elucidate their genetic diversity and vector capacities.</title>
        <authorList>
            <person name="Jia N."/>
            <person name="Wang J."/>
            <person name="Shi W."/>
            <person name="Du L."/>
            <person name="Sun Y."/>
            <person name="Zhan W."/>
            <person name="Jiang J."/>
            <person name="Wang Q."/>
            <person name="Zhang B."/>
            <person name="Ji P."/>
            <person name="Sakyi L.B."/>
            <person name="Cui X."/>
            <person name="Yuan T."/>
            <person name="Jiang B."/>
            <person name="Yang W."/>
            <person name="Lam T.T.-Y."/>
            <person name="Chang Q."/>
            <person name="Ding S."/>
            <person name="Wang X."/>
            <person name="Zhu J."/>
            <person name="Ruan X."/>
            <person name="Zhao L."/>
            <person name="Wei J."/>
            <person name="Que T."/>
            <person name="Du C."/>
            <person name="Cheng J."/>
            <person name="Dai P."/>
            <person name="Han X."/>
            <person name="Huang E."/>
            <person name="Gao Y."/>
            <person name="Liu J."/>
            <person name="Shao H."/>
            <person name="Ye R."/>
            <person name="Li L."/>
            <person name="Wei W."/>
            <person name="Wang X."/>
            <person name="Wang C."/>
            <person name="Yang T."/>
            <person name="Huo Q."/>
            <person name="Li W."/>
            <person name="Guo W."/>
            <person name="Chen H."/>
            <person name="Zhou L."/>
            <person name="Ni X."/>
            <person name="Tian J."/>
            <person name="Zhou Y."/>
            <person name="Sheng Y."/>
            <person name="Liu T."/>
            <person name="Pan Y."/>
            <person name="Xia L."/>
            <person name="Li J."/>
            <person name="Zhao F."/>
            <person name="Cao W."/>
        </authorList>
    </citation>
    <scope>NUCLEOTIDE SEQUENCE</scope>
    <source>
        <strain evidence="1">Dsil-2018</strain>
    </source>
</reference>
<dbReference type="Proteomes" id="UP000821865">
    <property type="component" value="Chromosome 6"/>
</dbReference>
<proteinExistence type="predicted"/>
<dbReference type="EMBL" id="CM023475">
    <property type="protein sequence ID" value="KAH7945868.1"/>
    <property type="molecule type" value="Genomic_DNA"/>
</dbReference>
<evidence type="ECO:0000313" key="1">
    <source>
        <dbReference type="EMBL" id="KAH7945868.1"/>
    </source>
</evidence>
<comment type="caution">
    <text evidence="1">The sequence shown here is derived from an EMBL/GenBank/DDBJ whole genome shotgun (WGS) entry which is preliminary data.</text>
</comment>
<evidence type="ECO:0000313" key="2">
    <source>
        <dbReference type="Proteomes" id="UP000821865"/>
    </source>
</evidence>
<protein>
    <submittedName>
        <fullName evidence="1">Uncharacterized protein</fullName>
    </submittedName>
</protein>